<feature type="chain" id="PRO_5026923322" evidence="3">
    <location>
        <begin position="21"/>
        <end position="313"/>
    </location>
</feature>
<name>A0A6P1W3M3_9BACT</name>
<dbReference type="EMBL" id="CP045997">
    <property type="protein sequence ID" value="QHV98570.1"/>
    <property type="molecule type" value="Genomic_DNA"/>
</dbReference>
<dbReference type="InterPro" id="IPR050248">
    <property type="entry name" value="Polysacc_deacetylase_ArnD"/>
</dbReference>
<dbReference type="GO" id="GO:0005975">
    <property type="term" value="P:carbohydrate metabolic process"/>
    <property type="evidence" value="ECO:0007669"/>
    <property type="project" value="InterPro"/>
</dbReference>
<sequence>MSILRLLTCLVFLLTTRAYGQKQIAITVDDLPAVSKYATSPESQQRLTQKLLTHFSAFQVPAIGFVISGFLQTNGQPDPRKIALMTMWLDAGLELGNHTFAHKDYNLVSFDELKADVIGGEQVMKDLVQQRGKPFRYFRHPYLRRGDTPAKKDSLEAFLRQRGYREAPVTIDNSDWLFSRAYDHALILNDTALAANVGKRYVEYMGNCIAYYEAQSDSLFGRPISQTILLHANTINADYLDDLLTVLKQRGYSFVSLDKALTDEAYQTVDRFCGKGGISWLHRWALTKGKKGSFFKGEPEVPAMIDELANRKL</sequence>
<dbReference type="KEGG" id="senf:GJR95_27775"/>
<dbReference type="InterPro" id="IPR002509">
    <property type="entry name" value="NODB_dom"/>
</dbReference>
<evidence type="ECO:0000256" key="3">
    <source>
        <dbReference type="SAM" id="SignalP"/>
    </source>
</evidence>
<dbReference type="GO" id="GO:0046872">
    <property type="term" value="F:metal ion binding"/>
    <property type="evidence" value="ECO:0007669"/>
    <property type="project" value="UniProtKB-KW"/>
</dbReference>
<proteinExistence type="predicted"/>
<gene>
    <name evidence="5" type="ORF">GJR95_27775</name>
</gene>
<evidence type="ECO:0000256" key="1">
    <source>
        <dbReference type="ARBA" id="ARBA00022723"/>
    </source>
</evidence>
<dbReference type="Proteomes" id="UP000464577">
    <property type="component" value="Chromosome"/>
</dbReference>
<keyword evidence="2" id="KW-0378">Hydrolase</keyword>
<organism evidence="5 6">
    <name type="scientific">Spirosoma endbachense</name>
    <dbReference type="NCBI Taxonomy" id="2666025"/>
    <lineage>
        <taxon>Bacteria</taxon>
        <taxon>Pseudomonadati</taxon>
        <taxon>Bacteroidota</taxon>
        <taxon>Cytophagia</taxon>
        <taxon>Cytophagales</taxon>
        <taxon>Cytophagaceae</taxon>
        <taxon>Spirosoma</taxon>
    </lineage>
</organism>
<evidence type="ECO:0000313" key="5">
    <source>
        <dbReference type="EMBL" id="QHV98570.1"/>
    </source>
</evidence>
<dbReference type="PANTHER" id="PTHR10587:SF133">
    <property type="entry name" value="CHITIN DEACETYLASE 1-RELATED"/>
    <property type="match status" value="1"/>
</dbReference>
<evidence type="ECO:0000256" key="2">
    <source>
        <dbReference type="ARBA" id="ARBA00022801"/>
    </source>
</evidence>
<evidence type="ECO:0000259" key="4">
    <source>
        <dbReference type="PROSITE" id="PS51677"/>
    </source>
</evidence>
<reference evidence="5 6" key="1">
    <citation type="submission" date="2019-11" db="EMBL/GenBank/DDBJ databases">
        <title>Spirosoma endbachense sp. nov., isolated from a natural salt meadow.</title>
        <authorList>
            <person name="Rojas J."/>
            <person name="Ambika Manirajan B."/>
            <person name="Ratering S."/>
            <person name="Suarez C."/>
            <person name="Geissler-Plaum R."/>
            <person name="Schnell S."/>
        </authorList>
    </citation>
    <scope>NUCLEOTIDE SEQUENCE [LARGE SCALE GENOMIC DNA]</scope>
    <source>
        <strain evidence="5 6">I-24</strain>
    </source>
</reference>
<dbReference type="PANTHER" id="PTHR10587">
    <property type="entry name" value="GLYCOSYL TRANSFERASE-RELATED"/>
    <property type="match status" value="1"/>
</dbReference>
<feature type="domain" description="NodB homology" evidence="4">
    <location>
        <begin position="22"/>
        <end position="255"/>
    </location>
</feature>
<accession>A0A6P1W3M3</accession>
<feature type="signal peptide" evidence="3">
    <location>
        <begin position="1"/>
        <end position="20"/>
    </location>
</feature>
<dbReference type="SUPFAM" id="SSF88713">
    <property type="entry name" value="Glycoside hydrolase/deacetylase"/>
    <property type="match status" value="1"/>
</dbReference>
<keyword evidence="6" id="KW-1185">Reference proteome</keyword>
<dbReference type="AlphaFoldDB" id="A0A6P1W3M3"/>
<protein>
    <submittedName>
        <fullName evidence="5">Polysaccharide deacetylase family protein</fullName>
    </submittedName>
</protein>
<dbReference type="GO" id="GO:0016020">
    <property type="term" value="C:membrane"/>
    <property type="evidence" value="ECO:0007669"/>
    <property type="project" value="TreeGrafter"/>
</dbReference>
<dbReference type="PROSITE" id="PS51677">
    <property type="entry name" value="NODB"/>
    <property type="match status" value="1"/>
</dbReference>
<dbReference type="InterPro" id="IPR011330">
    <property type="entry name" value="Glyco_hydro/deAcase_b/a-brl"/>
</dbReference>
<dbReference type="CDD" id="cd10960">
    <property type="entry name" value="CE4_NodB_like_1"/>
    <property type="match status" value="1"/>
</dbReference>
<dbReference type="GO" id="GO:0016810">
    <property type="term" value="F:hydrolase activity, acting on carbon-nitrogen (but not peptide) bonds"/>
    <property type="evidence" value="ECO:0007669"/>
    <property type="project" value="InterPro"/>
</dbReference>
<dbReference type="RefSeq" id="WP_162388980.1">
    <property type="nucleotide sequence ID" value="NZ_CP045997.1"/>
</dbReference>
<keyword evidence="3" id="KW-0732">Signal</keyword>
<keyword evidence="1" id="KW-0479">Metal-binding</keyword>
<evidence type="ECO:0000313" key="6">
    <source>
        <dbReference type="Proteomes" id="UP000464577"/>
    </source>
</evidence>
<dbReference type="Pfam" id="PF01522">
    <property type="entry name" value="Polysacc_deac_1"/>
    <property type="match status" value="1"/>
</dbReference>
<dbReference type="Gene3D" id="3.20.20.370">
    <property type="entry name" value="Glycoside hydrolase/deacetylase"/>
    <property type="match status" value="1"/>
</dbReference>